<organism evidence="1 2">
    <name type="scientific">Flectobacillus rivi</name>
    <dbReference type="NCBI Taxonomy" id="2984209"/>
    <lineage>
        <taxon>Bacteria</taxon>
        <taxon>Pseudomonadati</taxon>
        <taxon>Bacteroidota</taxon>
        <taxon>Cytophagia</taxon>
        <taxon>Cytophagales</taxon>
        <taxon>Flectobacillaceae</taxon>
        <taxon>Flectobacillus</taxon>
    </lineage>
</organism>
<dbReference type="Proteomes" id="UP001225761">
    <property type="component" value="Unassembled WGS sequence"/>
</dbReference>
<dbReference type="EMBL" id="JASHIE010000001">
    <property type="protein sequence ID" value="MDI9872939.1"/>
    <property type="molecule type" value="Genomic_DNA"/>
</dbReference>
<proteinExistence type="predicted"/>
<accession>A0ABT6YVV2</accession>
<evidence type="ECO:0008006" key="3">
    <source>
        <dbReference type="Google" id="ProtNLM"/>
    </source>
</evidence>
<comment type="caution">
    <text evidence="1">The sequence shown here is derived from an EMBL/GenBank/DDBJ whole genome shotgun (WGS) entry which is preliminary data.</text>
</comment>
<gene>
    <name evidence="1" type="ORF">QM481_00270</name>
</gene>
<name>A0ABT6YVV2_9BACT</name>
<reference evidence="1 2" key="1">
    <citation type="submission" date="2023-05" db="EMBL/GenBank/DDBJ databases">
        <title>Novel species of genus Flectobacillus isolated from stream in China.</title>
        <authorList>
            <person name="Lu H."/>
        </authorList>
    </citation>
    <scope>NUCLEOTIDE SEQUENCE [LARGE SCALE GENOMIC DNA]</scope>
    <source>
        <strain evidence="1 2">LFS242W</strain>
    </source>
</reference>
<sequence length="192" mass="22604">MKKAIIILFTLFSLSTYSQKITKENYYDYLILKPRKVKGNNLITKWLTKFDIVKVLEDEMQNACFEQISTFSIVKLNENEFISSICFSEKSNVGFLLEESHYVIPKKENRTVKSIYKEITGNDYSEKIVKADGSSYFLKIKEIPNNFYLLKIAPYWYQYTDNPRDNNILVTKEIIMDILRKDIVEIIAGFKE</sequence>
<protein>
    <recommendedName>
        <fullName evidence="3">DUF4468 domain-containing protein</fullName>
    </recommendedName>
</protein>
<evidence type="ECO:0000313" key="1">
    <source>
        <dbReference type="EMBL" id="MDI9872939.1"/>
    </source>
</evidence>
<keyword evidence="2" id="KW-1185">Reference proteome</keyword>
<dbReference type="RefSeq" id="WP_283380193.1">
    <property type="nucleotide sequence ID" value="NZ_JASHIE010000001.1"/>
</dbReference>
<evidence type="ECO:0000313" key="2">
    <source>
        <dbReference type="Proteomes" id="UP001225761"/>
    </source>
</evidence>